<sequence length="178" mass="18904">MNERAPLLADTQEDLNPGNVRYDSDNRESHSGSVLYGKSCAENSDNGASAGLAVSLLLENRGTTARDHLASERTFLAYLRTSLALAAGGVVIGQLLDLPGSVFGSYARPLAASCIVLALYVLLVGIHRYFTVQNELTKGVFTVARFHIGVIALGLAGIVSAILVLLARTQRETIMLSS</sequence>
<evidence type="ECO:0000256" key="3">
    <source>
        <dbReference type="ARBA" id="ARBA00022692"/>
    </source>
</evidence>
<evidence type="ECO:0000313" key="9">
    <source>
        <dbReference type="EMBL" id="KAK7062477.1"/>
    </source>
</evidence>
<comment type="subcellular location">
    <subcellularLocation>
        <location evidence="1">Cell membrane</location>
        <topology evidence="1">Multi-pass membrane protein</topology>
    </subcellularLocation>
</comment>
<dbReference type="Pfam" id="PF02656">
    <property type="entry name" value="DUF202"/>
    <property type="match status" value="1"/>
</dbReference>
<evidence type="ECO:0000256" key="6">
    <source>
        <dbReference type="SAM" id="MobiDB-lite"/>
    </source>
</evidence>
<organism evidence="9 10">
    <name type="scientific">Favolaschia claudopus</name>
    <dbReference type="NCBI Taxonomy" id="2862362"/>
    <lineage>
        <taxon>Eukaryota</taxon>
        <taxon>Fungi</taxon>
        <taxon>Dikarya</taxon>
        <taxon>Basidiomycota</taxon>
        <taxon>Agaricomycotina</taxon>
        <taxon>Agaricomycetes</taxon>
        <taxon>Agaricomycetidae</taxon>
        <taxon>Agaricales</taxon>
        <taxon>Marasmiineae</taxon>
        <taxon>Mycenaceae</taxon>
        <taxon>Favolaschia</taxon>
    </lineage>
</organism>
<gene>
    <name evidence="9" type="ORF">R3P38DRAFT_2679024</name>
</gene>
<evidence type="ECO:0000256" key="5">
    <source>
        <dbReference type="ARBA" id="ARBA00023136"/>
    </source>
</evidence>
<dbReference type="InterPro" id="IPR003807">
    <property type="entry name" value="DUF202"/>
</dbReference>
<keyword evidence="4 7" id="KW-1133">Transmembrane helix</keyword>
<dbReference type="PANTHER" id="PTHR34187">
    <property type="entry name" value="FGR18P"/>
    <property type="match status" value="1"/>
</dbReference>
<evidence type="ECO:0000256" key="4">
    <source>
        <dbReference type="ARBA" id="ARBA00022989"/>
    </source>
</evidence>
<dbReference type="GO" id="GO:0005886">
    <property type="term" value="C:plasma membrane"/>
    <property type="evidence" value="ECO:0007669"/>
    <property type="project" value="UniProtKB-SubCell"/>
</dbReference>
<evidence type="ECO:0000256" key="1">
    <source>
        <dbReference type="ARBA" id="ARBA00004651"/>
    </source>
</evidence>
<feature type="transmembrane region" description="Helical" evidence="7">
    <location>
        <begin position="142"/>
        <end position="167"/>
    </location>
</feature>
<evidence type="ECO:0000256" key="7">
    <source>
        <dbReference type="SAM" id="Phobius"/>
    </source>
</evidence>
<evidence type="ECO:0000256" key="2">
    <source>
        <dbReference type="ARBA" id="ARBA00022475"/>
    </source>
</evidence>
<feature type="transmembrane region" description="Helical" evidence="7">
    <location>
        <begin position="110"/>
        <end position="130"/>
    </location>
</feature>
<dbReference type="PANTHER" id="PTHR34187:SF2">
    <property type="entry name" value="DUF202 DOMAIN-CONTAINING PROTEIN"/>
    <property type="match status" value="1"/>
</dbReference>
<name>A0AAW0EG06_9AGAR</name>
<accession>A0AAW0EG06</accession>
<feature type="domain" description="DUF202" evidence="8">
    <location>
        <begin position="66"/>
        <end position="134"/>
    </location>
</feature>
<reference evidence="9 10" key="1">
    <citation type="journal article" date="2024" name="J Genomics">
        <title>Draft genome sequencing and assembly of Favolaschia claudopus CIRM-BRFM 2984 isolated from oak limbs.</title>
        <authorList>
            <person name="Navarro D."/>
            <person name="Drula E."/>
            <person name="Chaduli D."/>
            <person name="Cazenave R."/>
            <person name="Ahrendt S."/>
            <person name="Wang J."/>
            <person name="Lipzen A."/>
            <person name="Daum C."/>
            <person name="Barry K."/>
            <person name="Grigoriev I.V."/>
            <person name="Favel A."/>
            <person name="Rosso M.N."/>
            <person name="Martin F."/>
        </authorList>
    </citation>
    <scope>NUCLEOTIDE SEQUENCE [LARGE SCALE GENOMIC DNA]</scope>
    <source>
        <strain evidence="9 10">CIRM-BRFM 2984</strain>
    </source>
</reference>
<dbReference type="InterPro" id="IPR052053">
    <property type="entry name" value="IM_YidH-like"/>
</dbReference>
<dbReference type="Proteomes" id="UP001362999">
    <property type="component" value="Unassembled WGS sequence"/>
</dbReference>
<keyword evidence="3 7" id="KW-0812">Transmembrane</keyword>
<keyword evidence="2" id="KW-1003">Cell membrane</keyword>
<proteinExistence type="predicted"/>
<keyword evidence="5 7" id="KW-0472">Membrane</keyword>
<evidence type="ECO:0000259" key="8">
    <source>
        <dbReference type="Pfam" id="PF02656"/>
    </source>
</evidence>
<keyword evidence="10" id="KW-1185">Reference proteome</keyword>
<dbReference type="EMBL" id="JAWWNJ010000002">
    <property type="protein sequence ID" value="KAK7062477.1"/>
    <property type="molecule type" value="Genomic_DNA"/>
</dbReference>
<feature type="region of interest" description="Disordered" evidence="6">
    <location>
        <begin position="1"/>
        <end position="29"/>
    </location>
</feature>
<dbReference type="AlphaFoldDB" id="A0AAW0EG06"/>
<comment type="caution">
    <text evidence="9">The sequence shown here is derived from an EMBL/GenBank/DDBJ whole genome shotgun (WGS) entry which is preliminary data.</text>
</comment>
<feature type="transmembrane region" description="Helical" evidence="7">
    <location>
        <begin position="77"/>
        <end position="98"/>
    </location>
</feature>
<protein>
    <recommendedName>
        <fullName evidence="8">DUF202 domain-containing protein</fullName>
    </recommendedName>
</protein>
<evidence type="ECO:0000313" key="10">
    <source>
        <dbReference type="Proteomes" id="UP001362999"/>
    </source>
</evidence>